<dbReference type="InterPro" id="IPR000527">
    <property type="entry name" value="Flag_Lring"/>
</dbReference>
<evidence type="ECO:0000256" key="8">
    <source>
        <dbReference type="ARBA" id="ARBA00023237"/>
    </source>
</evidence>
<evidence type="ECO:0000313" key="12">
    <source>
        <dbReference type="Proteomes" id="UP000318017"/>
    </source>
</evidence>
<dbReference type="KEGG" id="ahel:Q31a_33750"/>
<dbReference type="OrthoDB" id="252240at2"/>
<comment type="subcellular location">
    <subcellularLocation>
        <location evidence="2">Bacterial flagellum basal body</location>
    </subcellularLocation>
    <subcellularLocation>
        <location evidence="3">Cell outer membrane</location>
    </subcellularLocation>
</comment>
<dbReference type="Pfam" id="PF02107">
    <property type="entry name" value="FlgH"/>
    <property type="match status" value="1"/>
</dbReference>
<evidence type="ECO:0000313" key="11">
    <source>
        <dbReference type="EMBL" id="QDV25053.1"/>
    </source>
</evidence>
<evidence type="ECO:0000256" key="1">
    <source>
        <dbReference type="ARBA" id="ARBA00002591"/>
    </source>
</evidence>
<feature type="chain" id="PRO_5022179570" evidence="10">
    <location>
        <begin position="33"/>
        <end position="268"/>
    </location>
</feature>
<evidence type="ECO:0000256" key="4">
    <source>
        <dbReference type="ARBA" id="ARBA00006929"/>
    </source>
</evidence>
<dbReference type="AlphaFoldDB" id="A0A518G8Z8"/>
<reference evidence="11 12" key="1">
    <citation type="submission" date="2019-02" db="EMBL/GenBank/DDBJ databases">
        <title>Deep-cultivation of Planctomycetes and their phenomic and genomic characterization uncovers novel biology.</title>
        <authorList>
            <person name="Wiegand S."/>
            <person name="Jogler M."/>
            <person name="Boedeker C."/>
            <person name="Pinto D."/>
            <person name="Vollmers J."/>
            <person name="Rivas-Marin E."/>
            <person name="Kohn T."/>
            <person name="Peeters S.H."/>
            <person name="Heuer A."/>
            <person name="Rast P."/>
            <person name="Oberbeckmann S."/>
            <person name="Bunk B."/>
            <person name="Jeske O."/>
            <person name="Meyerdierks A."/>
            <person name="Storesund J.E."/>
            <person name="Kallscheuer N."/>
            <person name="Luecker S."/>
            <person name="Lage O.M."/>
            <person name="Pohl T."/>
            <person name="Merkel B.J."/>
            <person name="Hornburger P."/>
            <person name="Mueller R.-W."/>
            <person name="Bruemmer F."/>
            <person name="Labrenz M."/>
            <person name="Spormann A.M."/>
            <person name="Op den Camp H."/>
            <person name="Overmann J."/>
            <person name="Amann R."/>
            <person name="Jetten M.S.M."/>
            <person name="Mascher T."/>
            <person name="Medema M.H."/>
            <person name="Devos D.P."/>
            <person name="Kaster A.-K."/>
            <person name="Ovreas L."/>
            <person name="Rohde M."/>
            <person name="Galperin M.Y."/>
            <person name="Jogler C."/>
        </authorList>
    </citation>
    <scope>NUCLEOTIDE SEQUENCE [LARGE SCALE GENOMIC DNA]</scope>
    <source>
        <strain evidence="11 12">Q31a</strain>
    </source>
</reference>
<sequence precursor="true">MLLSGNLGCQVRWRRFCQGVCCLCLITCGASAVEAQSSSLYHNPRISSGPTQQGSAPPGPEQVGPMAGAPAGYAPQMVAQAGYGGLSLNSAFTYQPPPKNRILQVHDIVQIRVDESARMTADGIASQRKNSIYDAALEEWLRFDGLSMKPAPQSDGDPEVSATMNQTYRASSTLTTRESLTLNISATIADIRPNGNLVLEAHKTITINDNRWEVSLSGECQDTALGPDNVVLSRDIINLKLDKREAGQTRDGYRRGWFTEWFSRLQPF</sequence>
<evidence type="ECO:0000256" key="9">
    <source>
        <dbReference type="SAM" id="MobiDB-lite"/>
    </source>
</evidence>
<keyword evidence="7" id="KW-0975">Bacterial flagellum</keyword>
<dbReference type="EMBL" id="CP036298">
    <property type="protein sequence ID" value="QDV25053.1"/>
    <property type="molecule type" value="Genomic_DNA"/>
</dbReference>
<evidence type="ECO:0000256" key="7">
    <source>
        <dbReference type="ARBA" id="ARBA00023143"/>
    </source>
</evidence>
<gene>
    <name evidence="11" type="ORF">Q31a_33750</name>
</gene>
<comment type="similarity">
    <text evidence="4">Belongs to the FlgH family.</text>
</comment>
<dbReference type="GO" id="GO:0009427">
    <property type="term" value="C:bacterial-type flagellum basal body, distal rod, L ring"/>
    <property type="evidence" value="ECO:0007669"/>
    <property type="project" value="InterPro"/>
</dbReference>
<keyword evidence="6" id="KW-0472">Membrane</keyword>
<protein>
    <submittedName>
        <fullName evidence="11">Flagellar basal body L-ring protein</fullName>
    </submittedName>
</protein>
<organism evidence="11 12">
    <name type="scientific">Aureliella helgolandensis</name>
    <dbReference type="NCBI Taxonomy" id="2527968"/>
    <lineage>
        <taxon>Bacteria</taxon>
        <taxon>Pseudomonadati</taxon>
        <taxon>Planctomycetota</taxon>
        <taxon>Planctomycetia</taxon>
        <taxon>Pirellulales</taxon>
        <taxon>Pirellulaceae</taxon>
        <taxon>Aureliella</taxon>
    </lineage>
</organism>
<dbReference type="PANTHER" id="PTHR34933:SF1">
    <property type="entry name" value="FLAGELLAR L-RING PROTEIN"/>
    <property type="match status" value="1"/>
</dbReference>
<evidence type="ECO:0000256" key="5">
    <source>
        <dbReference type="ARBA" id="ARBA00022729"/>
    </source>
</evidence>
<proteinExistence type="inferred from homology"/>
<keyword evidence="11" id="KW-0969">Cilium</keyword>
<dbReference type="PANTHER" id="PTHR34933">
    <property type="entry name" value="FLAGELLAR L-RING PROTEIN"/>
    <property type="match status" value="1"/>
</dbReference>
<keyword evidence="11" id="KW-0282">Flagellum</keyword>
<name>A0A518G8Z8_9BACT</name>
<dbReference type="GO" id="GO:0071973">
    <property type="term" value="P:bacterial-type flagellum-dependent cell motility"/>
    <property type="evidence" value="ECO:0007669"/>
    <property type="project" value="InterPro"/>
</dbReference>
<feature type="compositionally biased region" description="Polar residues" evidence="9">
    <location>
        <begin position="43"/>
        <end position="55"/>
    </location>
</feature>
<dbReference type="Proteomes" id="UP000318017">
    <property type="component" value="Chromosome"/>
</dbReference>
<dbReference type="GO" id="GO:0009279">
    <property type="term" value="C:cell outer membrane"/>
    <property type="evidence" value="ECO:0007669"/>
    <property type="project" value="UniProtKB-SubCell"/>
</dbReference>
<dbReference type="GO" id="GO:0003774">
    <property type="term" value="F:cytoskeletal motor activity"/>
    <property type="evidence" value="ECO:0007669"/>
    <property type="project" value="InterPro"/>
</dbReference>
<evidence type="ECO:0000256" key="3">
    <source>
        <dbReference type="ARBA" id="ARBA00004442"/>
    </source>
</evidence>
<comment type="function">
    <text evidence="1">Assembles around the rod to form the L-ring and probably protects the motor/basal body from shearing forces during rotation.</text>
</comment>
<accession>A0A518G8Z8</accession>
<evidence type="ECO:0000256" key="10">
    <source>
        <dbReference type="SAM" id="SignalP"/>
    </source>
</evidence>
<feature type="region of interest" description="Disordered" evidence="9">
    <location>
        <begin position="43"/>
        <end position="69"/>
    </location>
</feature>
<keyword evidence="12" id="KW-1185">Reference proteome</keyword>
<keyword evidence="11" id="KW-0966">Cell projection</keyword>
<evidence type="ECO:0000256" key="2">
    <source>
        <dbReference type="ARBA" id="ARBA00004117"/>
    </source>
</evidence>
<keyword evidence="8" id="KW-0998">Cell outer membrane</keyword>
<evidence type="ECO:0000256" key="6">
    <source>
        <dbReference type="ARBA" id="ARBA00023136"/>
    </source>
</evidence>
<keyword evidence="5 10" id="KW-0732">Signal</keyword>
<feature type="signal peptide" evidence="10">
    <location>
        <begin position="1"/>
        <end position="32"/>
    </location>
</feature>